<dbReference type="RefSeq" id="WP_096433069.1">
    <property type="nucleotide sequence ID" value="NZ_AP018042.1"/>
</dbReference>
<dbReference type="GO" id="GO:0016755">
    <property type="term" value="F:aminoacyltransferase activity"/>
    <property type="evidence" value="ECO:0007669"/>
    <property type="project" value="InterPro"/>
</dbReference>
<evidence type="ECO:0000256" key="2">
    <source>
        <dbReference type="ARBA" id="ARBA00022679"/>
    </source>
</evidence>
<dbReference type="PANTHER" id="PTHR36174:SF1">
    <property type="entry name" value="LIPID II:GLYCINE GLYCYLTRANSFERASE"/>
    <property type="match status" value="1"/>
</dbReference>
<dbReference type="Proteomes" id="UP000218267">
    <property type="component" value="Chromosome"/>
</dbReference>
<keyword evidence="2" id="KW-0808">Transferase</keyword>
<dbReference type="Pfam" id="PF13480">
    <property type="entry name" value="Acetyltransf_6"/>
    <property type="match status" value="1"/>
</dbReference>
<keyword evidence="3" id="KW-0133">Cell shape</keyword>
<evidence type="ECO:0000313" key="8">
    <source>
        <dbReference type="EMBL" id="BAX82614.1"/>
    </source>
</evidence>
<name>A0A1Y1CQT1_9BACT</name>
<keyword evidence="4" id="KW-0573">Peptidoglycan synthesis</keyword>
<keyword evidence="9" id="KW-1185">Reference proteome</keyword>
<dbReference type="EMBL" id="AP018042">
    <property type="protein sequence ID" value="BAX82614.1"/>
    <property type="molecule type" value="Genomic_DNA"/>
</dbReference>
<organism evidence="8 9">
    <name type="scientific">Labilibaculum antarcticum</name>
    <dbReference type="NCBI Taxonomy" id="1717717"/>
    <lineage>
        <taxon>Bacteria</taxon>
        <taxon>Pseudomonadati</taxon>
        <taxon>Bacteroidota</taxon>
        <taxon>Bacteroidia</taxon>
        <taxon>Marinilabiliales</taxon>
        <taxon>Marinifilaceae</taxon>
        <taxon>Labilibaculum</taxon>
    </lineage>
</organism>
<dbReference type="GO" id="GO:0008360">
    <property type="term" value="P:regulation of cell shape"/>
    <property type="evidence" value="ECO:0007669"/>
    <property type="project" value="UniProtKB-KW"/>
</dbReference>
<accession>A0A1Y1CQT1</accession>
<dbReference type="GO" id="GO:0009252">
    <property type="term" value="P:peptidoglycan biosynthetic process"/>
    <property type="evidence" value="ECO:0007669"/>
    <property type="project" value="UniProtKB-KW"/>
</dbReference>
<comment type="similarity">
    <text evidence="1">Belongs to the FemABX family.</text>
</comment>
<dbReference type="InterPro" id="IPR038740">
    <property type="entry name" value="BioF2-like_GNAT_dom"/>
</dbReference>
<dbReference type="OrthoDB" id="1112315at2"/>
<evidence type="ECO:0000256" key="6">
    <source>
        <dbReference type="ARBA" id="ARBA00023316"/>
    </source>
</evidence>
<dbReference type="InterPro" id="IPR050644">
    <property type="entry name" value="PG_Glycine_Bridge_Synth"/>
</dbReference>
<dbReference type="InterPro" id="IPR016181">
    <property type="entry name" value="Acyl_CoA_acyltransferase"/>
</dbReference>
<dbReference type="AlphaFoldDB" id="A0A1Y1CQT1"/>
<evidence type="ECO:0000256" key="4">
    <source>
        <dbReference type="ARBA" id="ARBA00022984"/>
    </source>
</evidence>
<feature type="domain" description="BioF2-like acetyltransferase" evidence="7">
    <location>
        <begin position="179"/>
        <end position="317"/>
    </location>
</feature>
<dbReference type="PROSITE" id="PS51191">
    <property type="entry name" value="FEMABX"/>
    <property type="match status" value="1"/>
</dbReference>
<keyword evidence="5" id="KW-0012">Acyltransferase</keyword>
<dbReference type="SUPFAM" id="SSF55729">
    <property type="entry name" value="Acyl-CoA N-acyltransferases (Nat)"/>
    <property type="match status" value="2"/>
</dbReference>
<proteinExistence type="inferred from homology"/>
<dbReference type="Gene3D" id="3.40.630.30">
    <property type="match status" value="2"/>
</dbReference>
<evidence type="ECO:0000256" key="1">
    <source>
        <dbReference type="ARBA" id="ARBA00009943"/>
    </source>
</evidence>
<dbReference type="GO" id="GO:0071555">
    <property type="term" value="P:cell wall organization"/>
    <property type="evidence" value="ECO:0007669"/>
    <property type="project" value="UniProtKB-KW"/>
</dbReference>
<dbReference type="InterPro" id="IPR003447">
    <property type="entry name" value="FEMABX"/>
</dbReference>
<evidence type="ECO:0000256" key="3">
    <source>
        <dbReference type="ARBA" id="ARBA00022960"/>
    </source>
</evidence>
<dbReference type="PANTHER" id="PTHR36174">
    <property type="entry name" value="LIPID II:GLYCINE GLYCYLTRANSFERASE"/>
    <property type="match status" value="1"/>
</dbReference>
<protein>
    <recommendedName>
        <fullName evidence="7">BioF2-like acetyltransferase domain-containing protein</fullName>
    </recommendedName>
</protein>
<gene>
    <name evidence="8" type="ORF">ALGA_4324</name>
</gene>
<keyword evidence="6" id="KW-0961">Cell wall biogenesis/degradation</keyword>
<sequence>MINKYKISWTKSEENFTEWNLFLKNNPRGHCQQVSHWLSSFQAYGADSELLLIKNEKESIIAGIGVIHIGIPYLKVMIASGGPVLAVGFEDLFEQMIELFLQRAKQKKAFYCHINVPVLKEYNASLSKHCLEAINKDSLFFTGQAGNRFTSVASINGLRPIIIKYDQAESAYDFVFNRFTTNTKRNIKQAYKNELDLRFIKTEAEIEEAYAVIEEIAKYHNYTVREWGDSKEMLMSMVKDGLCIVPCCYAKGKLIGALILFEIGQRLTYVSGGILRENKDLKVGHFLQNEMLKYSIEKGYSFYDISVLGGAGVTKFKEGFKGHHLEFIGNRYWVLNKLKFSIYWIFSSFLSKNKALIFKFRNLIST</sequence>
<reference evidence="8 9" key="1">
    <citation type="journal article" date="2018" name="Mar. Genomics">
        <title>Complete genome sequence of Marinifilaceae bacterium strain SPP2, isolated from the Antarctic marine sediment.</title>
        <authorList>
            <person name="Watanabe M."/>
            <person name="Kojima H."/>
            <person name="Fukui M."/>
        </authorList>
    </citation>
    <scope>NUCLEOTIDE SEQUENCE [LARGE SCALE GENOMIC DNA]</scope>
    <source>
        <strain evidence="8 9">SPP2</strain>
    </source>
</reference>
<reference evidence="9" key="2">
    <citation type="journal article" date="2020" name="Antonie Van Leeuwenhoek">
        <title>Labilibaculum antarcticum sp. nov., a novel facultative anaerobic, psychrotorelant bacterium isolated from marine sediment of Antarctica.</title>
        <authorList>
            <person name="Watanabe M."/>
            <person name="Kojima H."/>
            <person name="Fukui M."/>
        </authorList>
    </citation>
    <scope>NUCLEOTIDE SEQUENCE [LARGE SCALE GENOMIC DNA]</scope>
    <source>
        <strain evidence="9">SPP2</strain>
    </source>
</reference>
<evidence type="ECO:0000259" key="7">
    <source>
        <dbReference type="Pfam" id="PF13480"/>
    </source>
</evidence>
<evidence type="ECO:0000313" key="9">
    <source>
        <dbReference type="Proteomes" id="UP000218267"/>
    </source>
</evidence>
<evidence type="ECO:0000256" key="5">
    <source>
        <dbReference type="ARBA" id="ARBA00023315"/>
    </source>
</evidence>
<dbReference type="KEGG" id="mbas:ALGA_4324"/>